<comment type="caution">
    <text evidence="2">The sequence shown here is derived from an EMBL/GenBank/DDBJ whole genome shotgun (WGS) entry which is preliminary data.</text>
</comment>
<name>A0A7Y9E0B1_9PSEU</name>
<evidence type="ECO:0000313" key="2">
    <source>
        <dbReference type="EMBL" id="NYD38756.1"/>
    </source>
</evidence>
<sequence>MNPWSEHVVPRVTDLVLGRSPVTRLRERALAPARGVVLDLGSGSAPNLPLMPPAVGKVLAVEPSMTARRLARRRTGPPLEYAGLDGAALDLPDDAVDTVVSTFTLCTIPDLDAALREARRVLRPGGRFLFLDHGLAPDPGVQRWQHRLTGVQQRLVAGCHLERAVDRRITAAGFEIESLEHARMPGPSVISHLYLGCAA</sequence>
<dbReference type="SUPFAM" id="SSF53335">
    <property type="entry name" value="S-adenosyl-L-methionine-dependent methyltransferases"/>
    <property type="match status" value="1"/>
</dbReference>
<dbReference type="Proteomes" id="UP000535890">
    <property type="component" value="Unassembled WGS sequence"/>
</dbReference>
<gene>
    <name evidence="2" type="ORF">BJ983_004858</name>
</gene>
<dbReference type="PANTHER" id="PTHR45036">
    <property type="entry name" value="METHYLTRANSFERASE LIKE 7B"/>
    <property type="match status" value="1"/>
</dbReference>
<dbReference type="Pfam" id="PF08241">
    <property type="entry name" value="Methyltransf_11"/>
    <property type="match status" value="1"/>
</dbReference>
<dbReference type="InterPro" id="IPR052356">
    <property type="entry name" value="Thiol_S-MT"/>
</dbReference>
<feature type="domain" description="Methyltransferase type 11" evidence="1">
    <location>
        <begin position="38"/>
        <end position="130"/>
    </location>
</feature>
<dbReference type="AlphaFoldDB" id="A0A7Y9E0B1"/>
<dbReference type="InterPro" id="IPR013216">
    <property type="entry name" value="Methyltransf_11"/>
</dbReference>
<dbReference type="InterPro" id="IPR029063">
    <property type="entry name" value="SAM-dependent_MTases_sf"/>
</dbReference>
<keyword evidence="2" id="KW-0489">Methyltransferase</keyword>
<dbReference type="Gene3D" id="3.40.50.150">
    <property type="entry name" value="Vaccinia Virus protein VP39"/>
    <property type="match status" value="1"/>
</dbReference>
<keyword evidence="3" id="KW-1185">Reference proteome</keyword>
<accession>A0A7Y9E0B1</accession>
<organism evidence="2 3">
    <name type="scientific">Actinomycetospora corticicola</name>
    <dbReference type="NCBI Taxonomy" id="663602"/>
    <lineage>
        <taxon>Bacteria</taxon>
        <taxon>Bacillati</taxon>
        <taxon>Actinomycetota</taxon>
        <taxon>Actinomycetes</taxon>
        <taxon>Pseudonocardiales</taxon>
        <taxon>Pseudonocardiaceae</taxon>
        <taxon>Actinomycetospora</taxon>
    </lineage>
</organism>
<evidence type="ECO:0000259" key="1">
    <source>
        <dbReference type="Pfam" id="PF08241"/>
    </source>
</evidence>
<dbReference type="CDD" id="cd02440">
    <property type="entry name" value="AdoMet_MTases"/>
    <property type="match status" value="1"/>
</dbReference>
<protein>
    <submittedName>
        <fullName evidence="2">SAM-dependent methyltransferase</fullName>
    </submittedName>
</protein>
<reference evidence="2 3" key="1">
    <citation type="submission" date="2020-07" db="EMBL/GenBank/DDBJ databases">
        <title>Sequencing the genomes of 1000 actinobacteria strains.</title>
        <authorList>
            <person name="Klenk H.-P."/>
        </authorList>
    </citation>
    <scope>NUCLEOTIDE SEQUENCE [LARGE SCALE GENOMIC DNA]</scope>
    <source>
        <strain evidence="2 3">DSM 45772</strain>
    </source>
</reference>
<dbReference type="GO" id="GO:0032259">
    <property type="term" value="P:methylation"/>
    <property type="evidence" value="ECO:0007669"/>
    <property type="project" value="UniProtKB-KW"/>
</dbReference>
<dbReference type="EMBL" id="JACCBN010000001">
    <property type="protein sequence ID" value="NYD38756.1"/>
    <property type="molecule type" value="Genomic_DNA"/>
</dbReference>
<dbReference type="PANTHER" id="PTHR45036:SF1">
    <property type="entry name" value="METHYLTRANSFERASE LIKE 7A"/>
    <property type="match status" value="1"/>
</dbReference>
<evidence type="ECO:0000313" key="3">
    <source>
        <dbReference type="Proteomes" id="UP000535890"/>
    </source>
</evidence>
<keyword evidence="2" id="KW-0808">Transferase</keyword>
<dbReference type="RefSeq" id="WP_179796151.1">
    <property type="nucleotide sequence ID" value="NZ_BAABHP010000013.1"/>
</dbReference>
<proteinExistence type="predicted"/>
<dbReference type="GO" id="GO:0008757">
    <property type="term" value="F:S-adenosylmethionine-dependent methyltransferase activity"/>
    <property type="evidence" value="ECO:0007669"/>
    <property type="project" value="InterPro"/>
</dbReference>